<organism evidence="2 3">
    <name type="scientific">Bizionia hallyeonensis</name>
    <dbReference type="NCBI Taxonomy" id="1123757"/>
    <lineage>
        <taxon>Bacteria</taxon>
        <taxon>Pseudomonadati</taxon>
        <taxon>Bacteroidota</taxon>
        <taxon>Flavobacteriia</taxon>
        <taxon>Flavobacteriales</taxon>
        <taxon>Flavobacteriaceae</taxon>
        <taxon>Bizionia</taxon>
    </lineage>
</organism>
<protein>
    <submittedName>
        <fullName evidence="2">Amidohydrolase</fullName>
        <ecNumber evidence="2">3.5.-.-</ecNumber>
    </submittedName>
</protein>
<evidence type="ECO:0000313" key="2">
    <source>
        <dbReference type="EMBL" id="MFC5194485.1"/>
    </source>
</evidence>
<dbReference type="RefSeq" id="WP_376858652.1">
    <property type="nucleotide sequence ID" value="NZ_JBHSLA010000001.1"/>
</dbReference>
<dbReference type="PROSITE" id="PS51257">
    <property type="entry name" value="PROKAR_LIPOPROTEIN"/>
    <property type="match status" value="1"/>
</dbReference>
<dbReference type="InterPro" id="IPR033932">
    <property type="entry name" value="YtcJ-like"/>
</dbReference>
<dbReference type="CDD" id="cd01300">
    <property type="entry name" value="YtcJ_like"/>
    <property type="match status" value="1"/>
</dbReference>
<dbReference type="InterPro" id="IPR013108">
    <property type="entry name" value="Amidohydro_3"/>
</dbReference>
<dbReference type="InterPro" id="IPR011059">
    <property type="entry name" value="Metal-dep_hydrolase_composite"/>
</dbReference>
<proteinExistence type="predicted"/>
<dbReference type="Pfam" id="PF07969">
    <property type="entry name" value="Amidohydro_3"/>
    <property type="match status" value="1"/>
</dbReference>
<feature type="domain" description="Amidohydrolase 3" evidence="1">
    <location>
        <begin position="83"/>
        <end position="573"/>
    </location>
</feature>
<keyword evidence="2" id="KW-0378">Hydrolase</keyword>
<evidence type="ECO:0000259" key="1">
    <source>
        <dbReference type="Pfam" id="PF07969"/>
    </source>
</evidence>
<dbReference type="InterPro" id="IPR032466">
    <property type="entry name" value="Metal_Hydrolase"/>
</dbReference>
<dbReference type="PANTHER" id="PTHR22642:SF2">
    <property type="entry name" value="PROTEIN LONG AFTER FAR-RED 3"/>
    <property type="match status" value="1"/>
</dbReference>
<gene>
    <name evidence="2" type="ORF">ACFPH8_03995</name>
</gene>
<dbReference type="Gene3D" id="2.30.40.10">
    <property type="entry name" value="Urease, subunit C, domain 1"/>
    <property type="match status" value="1"/>
</dbReference>
<name>A0ABW0C5E9_9FLAO</name>
<dbReference type="PANTHER" id="PTHR22642">
    <property type="entry name" value="IMIDAZOLONEPROPIONASE"/>
    <property type="match status" value="1"/>
</dbReference>
<dbReference type="Proteomes" id="UP001596162">
    <property type="component" value="Unassembled WGS sequence"/>
</dbReference>
<evidence type="ECO:0000313" key="3">
    <source>
        <dbReference type="Proteomes" id="UP001596162"/>
    </source>
</evidence>
<reference evidence="3" key="1">
    <citation type="journal article" date="2019" name="Int. J. Syst. Evol. Microbiol.">
        <title>The Global Catalogue of Microorganisms (GCM) 10K type strain sequencing project: providing services to taxonomists for standard genome sequencing and annotation.</title>
        <authorList>
            <consortium name="The Broad Institute Genomics Platform"/>
            <consortium name="The Broad Institute Genome Sequencing Center for Infectious Disease"/>
            <person name="Wu L."/>
            <person name="Ma J."/>
        </authorList>
    </citation>
    <scope>NUCLEOTIDE SEQUENCE [LARGE SCALE GENOMIC DNA]</scope>
    <source>
        <strain evidence="3">JCM 17978</strain>
    </source>
</reference>
<dbReference type="SUPFAM" id="SSF51556">
    <property type="entry name" value="Metallo-dependent hydrolases"/>
    <property type="match status" value="1"/>
</dbReference>
<dbReference type="GO" id="GO:0016787">
    <property type="term" value="F:hydrolase activity"/>
    <property type="evidence" value="ECO:0007669"/>
    <property type="project" value="UniProtKB-KW"/>
</dbReference>
<sequence length="579" mass="64830">MMKKIGLTIVALCAFFSCNKHEKTTDKMDAEIETSQLFFNGDILTMDSEQPEYVEAVVEKNGEIVFVGRRTEAESHFPGSTKIDLNGKTLLPGFIDPHSHFGMVSNTMGQVDLNPEPVGDITNIDDILKKLKQHKEDKNIPDGQWIYGWGYDDGQLAEKRHPTKNDIDKVLPNNPVYLQHTSGHMGVANSLGLEKLEVSAKTKSPEGGTIARFPNSNEPTGLVQETAMYPFVRLLLENLASKQEEFFNTTQDYYASNGITTAHDGMTDRNTIRFFQSQADAGKFKIDLISLAGYAELASNLKDSTLEFKTYKNRFKVQGTKIVADGSPQGKTAFFTKPFLTEVPGCAHDCRGLPSLTQAVINDLFVMAYERDNQLFVHCNGDATVDMIIEAHENACKTLNQPLDYDRRTIIIHAQFARPDQLETFVKYKMEPSFFTNHAYFWGDIHVENLGKERAEFLSPMVSAARLGLKPTNHSDATVTPIDPIFTIWTAVNRVSRSGVVIGKNERTTPYQALKAITANAAYELFDENLKGTLTEGKLADFVILDKNPLKVEPIEIKDIHVLETIKEGKTIYTYSFKN</sequence>
<dbReference type="SUPFAM" id="SSF51338">
    <property type="entry name" value="Composite domain of metallo-dependent hydrolases"/>
    <property type="match status" value="1"/>
</dbReference>
<comment type="caution">
    <text evidence="2">The sequence shown here is derived from an EMBL/GenBank/DDBJ whole genome shotgun (WGS) entry which is preliminary data.</text>
</comment>
<keyword evidence="3" id="KW-1185">Reference proteome</keyword>
<dbReference type="EMBL" id="JBHSLA010000001">
    <property type="protein sequence ID" value="MFC5194485.1"/>
    <property type="molecule type" value="Genomic_DNA"/>
</dbReference>
<accession>A0ABW0C5E9</accession>
<dbReference type="Gene3D" id="3.10.310.70">
    <property type="match status" value="1"/>
</dbReference>
<dbReference type="Gene3D" id="3.20.20.140">
    <property type="entry name" value="Metal-dependent hydrolases"/>
    <property type="match status" value="1"/>
</dbReference>
<dbReference type="EC" id="3.5.-.-" evidence="2"/>